<gene>
    <name evidence="1" type="ORF">BGAL_0045g00100</name>
</gene>
<organism evidence="1 2">
    <name type="scientific">Botrytis galanthina</name>
    <dbReference type="NCBI Taxonomy" id="278940"/>
    <lineage>
        <taxon>Eukaryota</taxon>
        <taxon>Fungi</taxon>
        <taxon>Dikarya</taxon>
        <taxon>Ascomycota</taxon>
        <taxon>Pezizomycotina</taxon>
        <taxon>Leotiomycetes</taxon>
        <taxon>Helotiales</taxon>
        <taxon>Sclerotiniaceae</taxon>
        <taxon>Botrytis</taxon>
    </lineage>
</organism>
<name>A0A4S8R8S4_9HELO</name>
<sequence>MAPIHCLATLTPAPGKEARLREIITDLANKVEKNEQAVPKYQAFEQYGGEKGNVFVIQEICMLLSSHYLPLAIFSHEYEDEAALAAHMGTSYFIELGKLLSEEGLLGAPIDIKKIQPFAGFASR</sequence>
<protein>
    <recommendedName>
        <fullName evidence="3">ABM domain-containing protein</fullName>
    </recommendedName>
</protein>
<accession>A0A4S8R8S4</accession>
<dbReference type="Gene3D" id="3.30.70.100">
    <property type="match status" value="1"/>
</dbReference>
<proteinExistence type="predicted"/>
<comment type="caution">
    <text evidence="1">The sequence shown here is derived from an EMBL/GenBank/DDBJ whole genome shotgun (WGS) entry which is preliminary data.</text>
</comment>
<dbReference type="EMBL" id="PQXL01000045">
    <property type="protein sequence ID" value="THV53651.1"/>
    <property type="molecule type" value="Genomic_DNA"/>
</dbReference>
<dbReference type="OrthoDB" id="10011777at2759"/>
<dbReference type="AlphaFoldDB" id="A0A4S8R8S4"/>
<evidence type="ECO:0000313" key="1">
    <source>
        <dbReference type="EMBL" id="THV53651.1"/>
    </source>
</evidence>
<keyword evidence="2" id="KW-1185">Reference proteome</keyword>
<dbReference type="Proteomes" id="UP000308671">
    <property type="component" value="Unassembled WGS sequence"/>
</dbReference>
<dbReference type="InterPro" id="IPR011008">
    <property type="entry name" value="Dimeric_a/b-barrel"/>
</dbReference>
<evidence type="ECO:0008006" key="3">
    <source>
        <dbReference type="Google" id="ProtNLM"/>
    </source>
</evidence>
<evidence type="ECO:0000313" key="2">
    <source>
        <dbReference type="Proteomes" id="UP000308671"/>
    </source>
</evidence>
<reference evidence="1 2" key="1">
    <citation type="submission" date="2017-12" db="EMBL/GenBank/DDBJ databases">
        <title>Comparative genomics of Botrytis spp.</title>
        <authorList>
            <person name="Valero-Jimenez C.A."/>
            <person name="Tapia P."/>
            <person name="Veloso J."/>
            <person name="Silva-Moreno E."/>
            <person name="Staats M."/>
            <person name="Valdes J.H."/>
            <person name="Van Kan J.A.L."/>
        </authorList>
    </citation>
    <scope>NUCLEOTIDE SEQUENCE [LARGE SCALE GENOMIC DNA]</scope>
    <source>
        <strain evidence="1 2">MUCL435</strain>
    </source>
</reference>
<dbReference type="SUPFAM" id="SSF54909">
    <property type="entry name" value="Dimeric alpha+beta barrel"/>
    <property type="match status" value="1"/>
</dbReference>